<dbReference type="Proteomes" id="UP001153555">
    <property type="component" value="Unassembled WGS sequence"/>
</dbReference>
<keyword evidence="2" id="KW-0812">Transmembrane</keyword>
<keyword evidence="2" id="KW-1133">Transmembrane helix</keyword>
<dbReference type="OrthoDB" id="759788at2759"/>
<evidence type="ECO:0000313" key="4">
    <source>
        <dbReference type="Proteomes" id="UP001153555"/>
    </source>
</evidence>
<protein>
    <submittedName>
        <fullName evidence="3">Uncharacterized protein</fullName>
    </submittedName>
</protein>
<name>A0A9N7N865_STRHE</name>
<proteinExistence type="predicted"/>
<dbReference type="EMBL" id="CACSLK010024540">
    <property type="protein sequence ID" value="CAA0823104.1"/>
    <property type="molecule type" value="Genomic_DNA"/>
</dbReference>
<gene>
    <name evidence="3" type="ORF">SHERM_20275</name>
</gene>
<evidence type="ECO:0000313" key="3">
    <source>
        <dbReference type="EMBL" id="CAA0823104.1"/>
    </source>
</evidence>
<keyword evidence="4" id="KW-1185">Reference proteome</keyword>
<evidence type="ECO:0000256" key="2">
    <source>
        <dbReference type="SAM" id="Phobius"/>
    </source>
</evidence>
<reference evidence="3" key="1">
    <citation type="submission" date="2019-12" db="EMBL/GenBank/DDBJ databases">
        <authorList>
            <person name="Scholes J."/>
        </authorList>
    </citation>
    <scope>NUCLEOTIDE SEQUENCE</scope>
</reference>
<dbReference type="AlphaFoldDB" id="A0A9N7N865"/>
<keyword evidence="2" id="KW-0472">Membrane</keyword>
<dbReference type="PANTHER" id="PTHR34189">
    <property type="entry name" value="TRANSMEMBRANE PROTEIN"/>
    <property type="match status" value="1"/>
</dbReference>
<sequence>MYRTSSSSRVFDELVSGTVKTPDSDLEQQQQQQKQQLPRHDSESELSKKDKNRLRSAEAAVHFIPLLLILCAAVLWFCSKPVETPLLHE</sequence>
<feature type="region of interest" description="Disordered" evidence="1">
    <location>
        <begin position="19"/>
        <end position="51"/>
    </location>
</feature>
<comment type="caution">
    <text evidence="3">The sequence shown here is derived from an EMBL/GenBank/DDBJ whole genome shotgun (WGS) entry which is preliminary data.</text>
</comment>
<organism evidence="3 4">
    <name type="scientific">Striga hermonthica</name>
    <name type="common">Purple witchweed</name>
    <name type="synonym">Buchnera hermonthica</name>
    <dbReference type="NCBI Taxonomy" id="68872"/>
    <lineage>
        <taxon>Eukaryota</taxon>
        <taxon>Viridiplantae</taxon>
        <taxon>Streptophyta</taxon>
        <taxon>Embryophyta</taxon>
        <taxon>Tracheophyta</taxon>
        <taxon>Spermatophyta</taxon>
        <taxon>Magnoliopsida</taxon>
        <taxon>eudicotyledons</taxon>
        <taxon>Gunneridae</taxon>
        <taxon>Pentapetalae</taxon>
        <taxon>asterids</taxon>
        <taxon>lamiids</taxon>
        <taxon>Lamiales</taxon>
        <taxon>Orobanchaceae</taxon>
        <taxon>Buchnereae</taxon>
        <taxon>Striga</taxon>
    </lineage>
</organism>
<dbReference type="PANTHER" id="PTHR34189:SF13">
    <property type="entry name" value="TRANSMEMBRANE PROTEIN"/>
    <property type="match status" value="1"/>
</dbReference>
<evidence type="ECO:0000256" key="1">
    <source>
        <dbReference type="SAM" id="MobiDB-lite"/>
    </source>
</evidence>
<feature type="transmembrane region" description="Helical" evidence="2">
    <location>
        <begin position="59"/>
        <end position="77"/>
    </location>
</feature>
<accession>A0A9N7N865</accession>
<feature type="compositionally biased region" description="Basic and acidic residues" evidence="1">
    <location>
        <begin position="38"/>
        <end position="51"/>
    </location>
</feature>